<feature type="domain" description="DnaB/C C-terminal" evidence="3">
    <location>
        <begin position="282"/>
        <end position="346"/>
    </location>
</feature>
<dbReference type="Pfam" id="PF07261">
    <property type="entry name" value="DnaB_2"/>
    <property type="match status" value="1"/>
</dbReference>
<dbReference type="Pfam" id="PF25888">
    <property type="entry name" value="WHD_DnaB"/>
    <property type="match status" value="1"/>
</dbReference>
<gene>
    <name evidence="5" type="primary">dnaB</name>
    <name evidence="5" type="ORF">SMSRO_SF004010</name>
</gene>
<dbReference type="STRING" id="2138.SMSRO_v1c03810"/>
<comment type="similarity">
    <text evidence="1">Belongs to the DnaB/DnaD family.</text>
</comment>
<evidence type="ECO:0000313" key="6">
    <source>
        <dbReference type="Proteomes" id="UP000031565"/>
    </source>
</evidence>
<protein>
    <submittedName>
        <fullName evidence="5">Replication initiation and membrane attachment protein</fullName>
    </submittedName>
</protein>
<evidence type="ECO:0000259" key="4">
    <source>
        <dbReference type="Pfam" id="PF25888"/>
    </source>
</evidence>
<dbReference type="RefSeq" id="WP_040092801.1">
    <property type="nucleotide sequence ID" value="NZ_CM020866.1"/>
</dbReference>
<comment type="caution">
    <text evidence="5">The sequence shown here is derived from an EMBL/GenBank/DDBJ whole genome shotgun (WGS) entry which is preliminary data.</text>
</comment>
<dbReference type="EMBL" id="JTLV02000001">
    <property type="protein sequence ID" value="PQM30621.1"/>
    <property type="molecule type" value="Genomic_DNA"/>
</dbReference>
<dbReference type="Proteomes" id="UP000031565">
    <property type="component" value="Unassembled WGS sequence"/>
</dbReference>
<organism evidence="5 6">
    <name type="scientific">Spiroplasma poulsonii</name>
    <dbReference type="NCBI Taxonomy" id="2138"/>
    <lineage>
        <taxon>Bacteria</taxon>
        <taxon>Bacillati</taxon>
        <taxon>Mycoplasmatota</taxon>
        <taxon>Mollicutes</taxon>
        <taxon>Entomoplasmatales</taxon>
        <taxon>Spiroplasmataceae</taxon>
        <taxon>Spiroplasma</taxon>
    </lineage>
</organism>
<dbReference type="InterPro" id="IPR058660">
    <property type="entry name" value="WHD_DnaB"/>
</dbReference>
<dbReference type="AlphaFoldDB" id="A0A2P6FAY1"/>
<reference evidence="5 6" key="1">
    <citation type="journal article" date="2015" name="MBio">
        <title>Genome sequence of the Drosophila melanogaster male-killing Spiroplasma strain MSRO endosymbiont.</title>
        <authorList>
            <person name="Paredes J.C."/>
            <person name="Herren J.K."/>
            <person name="Schupfer F."/>
            <person name="Marin R."/>
            <person name="Claverol S."/>
            <person name="Kuo C.H."/>
            <person name="Lemaitre B."/>
            <person name="Beven L."/>
        </authorList>
    </citation>
    <scope>NUCLEOTIDE SEQUENCE [LARGE SCALE GENOMIC DNA]</scope>
    <source>
        <strain evidence="5 6">MSRO</strain>
    </source>
</reference>
<dbReference type="OrthoDB" id="387560at2"/>
<dbReference type="InterPro" id="IPR006343">
    <property type="entry name" value="DnaB/C_C"/>
</dbReference>
<evidence type="ECO:0000259" key="3">
    <source>
        <dbReference type="Pfam" id="PF07261"/>
    </source>
</evidence>
<evidence type="ECO:0000256" key="1">
    <source>
        <dbReference type="ARBA" id="ARBA00093462"/>
    </source>
</evidence>
<feature type="coiled-coil region" evidence="2">
    <location>
        <begin position="386"/>
        <end position="413"/>
    </location>
</feature>
<accession>A0A2P6FAY1</accession>
<evidence type="ECO:0000256" key="2">
    <source>
        <dbReference type="SAM" id="Coils"/>
    </source>
</evidence>
<evidence type="ECO:0000313" key="5">
    <source>
        <dbReference type="EMBL" id="PQM30621.1"/>
    </source>
</evidence>
<keyword evidence="2" id="KW-0175">Coiled coil</keyword>
<sequence length="413" mass="48463">MLGKVVTYLIKQENQLSDDERMLLLCLYRPIIGDKAHMLYLAFTAQNFVLELNIKYQLDHLLLLLQMTYEEFLTAKNKLETIGLLKMLKRENGAHHILKPQLPISAIAFFENKILSEHLLNIVGGKCFAIIKAKFSEADYSNVTNEPAPPLNRTNVNLDFVYIDKYLVAKNANHKLYLPYREKIIQLANYYHVLTNNLAIFIYKSIELVEQKRIFNYEKFQHLLSDFHQKTILKKQITGEQLNLTVNEENVVRPTNMLEAKINEMTSIDPIEYLTLLRENTKPTPMEIDLIRDLIVNYSLKPGVVNCLIEYVWFKNSRRIERKYCEKIANTFNQLQIDTVDKAMQHLRSAYAKTQKNKIAKETIKSTTYKFKETTAKDNMAALEYNKLYEQKRQKREEEKVDLNQLLDDLKNL</sequence>
<proteinExistence type="inferred from homology"/>
<name>A0A2P6FAY1_9MOLU</name>
<feature type="domain" description="Replicative helicase loading/DNA remodeling protein DnaB N-terminal winged helix" evidence="4">
    <location>
        <begin position="8"/>
        <end position="134"/>
    </location>
</feature>
<keyword evidence="6" id="KW-1185">Reference proteome</keyword>